<dbReference type="Pfam" id="PF12320">
    <property type="entry name" value="SbcD_C"/>
    <property type="match status" value="1"/>
</dbReference>
<evidence type="ECO:0000313" key="10">
    <source>
        <dbReference type="EMBL" id="MBB1126371.1"/>
    </source>
</evidence>
<dbReference type="NCBIfam" id="TIGR00619">
    <property type="entry name" value="sbcd"/>
    <property type="match status" value="1"/>
</dbReference>
<evidence type="ECO:0000259" key="9">
    <source>
        <dbReference type="Pfam" id="PF12320"/>
    </source>
</evidence>
<dbReference type="Pfam" id="PF00149">
    <property type="entry name" value="Metallophos"/>
    <property type="match status" value="1"/>
</dbReference>
<dbReference type="AlphaFoldDB" id="A0A839HCI5"/>
<dbReference type="Gene3D" id="3.60.21.10">
    <property type="match status" value="1"/>
</dbReference>
<keyword evidence="6 7" id="KW-0269">Exonuclease</keyword>
<evidence type="ECO:0000256" key="4">
    <source>
        <dbReference type="ARBA" id="ARBA00022722"/>
    </source>
</evidence>
<dbReference type="GO" id="GO:0006310">
    <property type="term" value="P:DNA recombination"/>
    <property type="evidence" value="ECO:0007669"/>
    <property type="project" value="UniProtKB-KW"/>
</dbReference>
<dbReference type="GO" id="GO:0006260">
    <property type="term" value="P:DNA replication"/>
    <property type="evidence" value="ECO:0007669"/>
    <property type="project" value="UniProtKB-KW"/>
</dbReference>
<evidence type="ECO:0000256" key="7">
    <source>
        <dbReference type="RuleBase" id="RU363069"/>
    </source>
</evidence>
<comment type="subunit">
    <text evidence="2 7">Heterodimer of SbcC and SbcD.</text>
</comment>
<reference evidence="10 11" key="1">
    <citation type="journal article" date="2020" name="Arch. Microbiol.">
        <title>The genome sequence of the giant phototrophic gammaproteobacterium Thiospirillum jenense gives insight into its physiological properties and phylogenetic relationships.</title>
        <authorList>
            <person name="Imhoff J.F."/>
            <person name="Meyer T.E."/>
            <person name="Kyndt J.A."/>
        </authorList>
    </citation>
    <scope>NUCLEOTIDE SEQUENCE [LARGE SCALE GENOMIC DNA]</scope>
    <source>
        <strain evidence="10 11">DSM 216</strain>
    </source>
</reference>
<comment type="caution">
    <text evidence="10">The sequence shown here is derived from an EMBL/GenBank/DDBJ whole genome shotgun (WGS) entry which is preliminary data.</text>
</comment>
<sequence length="441" mass="48508">MRLLHTSDWHLGQTLHGFDRSAEQQFFLTWLLDQLVAQRIDALLISGDVFDQPNPSAEAQRQWYQFLATARLQLPRLDIVVIAGNHDSAARLEAPAAVLQPFGITVVGTVKYDASGALDTQRLVIPLHDAHGRCAAWCLAVPFLRFSDLPRRATATPAPPPAAANPTLFDPPHRELPATDAGYVRGVAAVYQQVTARAQAVRKADHALIALGHCHMSGGQVSADSERRLVIGGAEALPVEIFDKTISYAALGHLHRAQLVGQHAHRRYCGSPLPLSFAEVNYQHQVLCIELNGAQVDSIQPIYVPRPVHLLRIPAQPAPLATVLMQLRELQLPPQPIDAPPYLQVRVLLTAPEPSLRVQIETALQHQRVRLARIETTYAASAAPAVDNYRSLDELERLLPQDVFAQLYQTRYATQPSAELLNTFNELLAEVTAADFNSAAE</sequence>
<evidence type="ECO:0000256" key="5">
    <source>
        <dbReference type="ARBA" id="ARBA00022801"/>
    </source>
</evidence>
<keyword evidence="7" id="KW-0255">Endonuclease</keyword>
<evidence type="ECO:0000256" key="2">
    <source>
        <dbReference type="ARBA" id="ARBA00011322"/>
    </source>
</evidence>
<evidence type="ECO:0000259" key="8">
    <source>
        <dbReference type="Pfam" id="PF00149"/>
    </source>
</evidence>
<dbReference type="GO" id="GO:0004519">
    <property type="term" value="F:endonuclease activity"/>
    <property type="evidence" value="ECO:0007669"/>
    <property type="project" value="UniProtKB-KW"/>
</dbReference>
<feature type="domain" description="Calcineurin-like phosphoesterase" evidence="8">
    <location>
        <begin position="1"/>
        <end position="121"/>
    </location>
</feature>
<evidence type="ECO:0000313" key="11">
    <source>
        <dbReference type="Proteomes" id="UP000548632"/>
    </source>
</evidence>
<keyword evidence="7" id="KW-0233">DNA recombination</keyword>
<dbReference type="PANTHER" id="PTHR30337">
    <property type="entry name" value="COMPONENT OF ATP-DEPENDENT DSDNA EXONUCLEASE"/>
    <property type="match status" value="1"/>
</dbReference>
<protein>
    <recommendedName>
        <fullName evidence="3 7">Nuclease SbcCD subunit D</fullName>
    </recommendedName>
</protein>
<dbReference type="InterPro" id="IPR004843">
    <property type="entry name" value="Calcineurin-like_PHP"/>
</dbReference>
<keyword evidence="11" id="KW-1185">Reference proteome</keyword>
<dbReference type="GO" id="GO:0008408">
    <property type="term" value="F:3'-5' exonuclease activity"/>
    <property type="evidence" value="ECO:0007669"/>
    <property type="project" value="InterPro"/>
</dbReference>
<gene>
    <name evidence="7" type="primary">sbcD</name>
    <name evidence="10" type="ORF">HUK38_09010</name>
</gene>
<dbReference type="InterPro" id="IPR050535">
    <property type="entry name" value="DNA_Repair-Maintenance_Comp"/>
</dbReference>
<proteinExistence type="inferred from homology"/>
<dbReference type="Proteomes" id="UP000548632">
    <property type="component" value="Unassembled WGS sequence"/>
</dbReference>
<organism evidence="10 11">
    <name type="scientific">Thiospirillum jenense</name>
    <dbReference type="NCBI Taxonomy" id="1653858"/>
    <lineage>
        <taxon>Bacteria</taxon>
        <taxon>Pseudomonadati</taxon>
        <taxon>Pseudomonadota</taxon>
        <taxon>Gammaproteobacteria</taxon>
        <taxon>Chromatiales</taxon>
        <taxon>Chromatiaceae</taxon>
        <taxon>Thiospirillum</taxon>
    </lineage>
</organism>
<dbReference type="InterPro" id="IPR026843">
    <property type="entry name" value="SbcD_C"/>
</dbReference>
<comment type="similarity">
    <text evidence="1 7">Belongs to the SbcD family.</text>
</comment>
<dbReference type="InterPro" id="IPR041796">
    <property type="entry name" value="Mre11_N"/>
</dbReference>
<keyword evidence="5 7" id="KW-0378">Hydrolase</keyword>
<keyword evidence="7" id="KW-0235">DNA replication</keyword>
<accession>A0A839HCI5</accession>
<evidence type="ECO:0000256" key="1">
    <source>
        <dbReference type="ARBA" id="ARBA00010555"/>
    </source>
</evidence>
<evidence type="ECO:0000256" key="6">
    <source>
        <dbReference type="ARBA" id="ARBA00022839"/>
    </source>
</evidence>
<dbReference type="SUPFAM" id="SSF56300">
    <property type="entry name" value="Metallo-dependent phosphatases"/>
    <property type="match status" value="1"/>
</dbReference>
<dbReference type="CDD" id="cd00840">
    <property type="entry name" value="MPP_Mre11_N"/>
    <property type="match status" value="1"/>
</dbReference>
<dbReference type="InterPro" id="IPR029052">
    <property type="entry name" value="Metallo-depent_PP-like"/>
</dbReference>
<dbReference type="InterPro" id="IPR004593">
    <property type="entry name" value="SbcD"/>
</dbReference>
<comment type="function">
    <text evidence="7">SbcCD cleaves DNA hairpin structures. These structures can inhibit DNA replication and are intermediates in certain DNA recombination reactions. The complex acts as a 3'-&gt;5' double strand exonuclease that can open hairpins. It also has a 5' single-strand endonuclease activity.</text>
</comment>
<feature type="domain" description="Nuclease SbcCD subunit D C-terminal" evidence="9">
    <location>
        <begin position="307"/>
        <end position="410"/>
    </location>
</feature>
<name>A0A839HCI5_9GAMM</name>
<keyword evidence="4 7" id="KW-0540">Nuclease</keyword>
<dbReference type="PANTHER" id="PTHR30337:SF0">
    <property type="entry name" value="NUCLEASE SBCCD SUBUNIT D"/>
    <property type="match status" value="1"/>
</dbReference>
<evidence type="ECO:0000256" key="3">
    <source>
        <dbReference type="ARBA" id="ARBA00013365"/>
    </source>
</evidence>
<dbReference type="EMBL" id="JABVCQ010000017">
    <property type="protein sequence ID" value="MBB1126371.1"/>
    <property type="molecule type" value="Genomic_DNA"/>
</dbReference>